<comment type="caution">
    <text evidence="2">The sequence shown here is derived from an EMBL/GenBank/DDBJ whole genome shotgun (WGS) entry which is preliminary data.</text>
</comment>
<gene>
    <name evidence="2" type="ORF">DPQ33_03130</name>
</gene>
<evidence type="ECO:0000313" key="2">
    <source>
        <dbReference type="EMBL" id="TVM19368.1"/>
    </source>
</evidence>
<dbReference type="InterPro" id="IPR036513">
    <property type="entry name" value="STAS_dom_sf"/>
</dbReference>
<dbReference type="AlphaFoldDB" id="A0A7M3MI47"/>
<dbReference type="Proteomes" id="UP000448292">
    <property type="component" value="Unassembled WGS sequence"/>
</dbReference>
<evidence type="ECO:0000259" key="1">
    <source>
        <dbReference type="PROSITE" id="PS50801"/>
    </source>
</evidence>
<reference evidence="2 3" key="1">
    <citation type="submission" date="2018-06" db="EMBL/GenBank/DDBJ databases">
        <title>Complete genome of Desulfovibrio indonesiensis P37SLT.</title>
        <authorList>
            <person name="Crispim J.S."/>
            <person name="Vidigal P.M.P."/>
            <person name="Silva L.C.F."/>
            <person name="Laguardia C.N."/>
            <person name="Araujo L.C."/>
            <person name="Dias R.S."/>
            <person name="Sousa M.P."/>
            <person name="Paula S.O."/>
            <person name="Silva C."/>
        </authorList>
    </citation>
    <scope>NUCLEOTIDE SEQUENCE [LARGE SCALE GENOMIC DNA]</scope>
    <source>
        <strain evidence="2 3">P37SLT</strain>
    </source>
</reference>
<protein>
    <recommendedName>
        <fullName evidence="1">STAS domain-containing protein</fullName>
    </recommendedName>
</protein>
<dbReference type="EMBL" id="QMIE01000002">
    <property type="protein sequence ID" value="TVM19368.1"/>
    <property type="molecule type" value="Genomic_DNA"/>
</dbReference>
<name>A0A7M3MI47_9BACT</name>
<evidence type="ECO:0000313" key="3">
    <source>
        <dbReference type="Proteomes" id="UP000448292"/>
    </source>
</evidence>
<dbReference type="PROSITE" id="PS50801">
    <property type="entry name" value="STAS"/>
    <property type="match status" value="1"/>
</dbReference>
<dbReference type="Pfam" id="PF01740">
    <property type="entry name" value="STAS"/>
    <property type="match status" value="1"/>
</dbReference>
<keyword evidence="3" id="KW-1185">Reference proteome</keyword>
<feature type="domain" description="STAS" evidence="1">
    <location>
        <begin position="48"/>
        <end position="109"/>
    </location>
</feature>
<dbReference type="Gene3D" id="3.30.750.24">
    <property type="entry name" value="STAS domain"/>
    <property type="match status" value="1"/>
</dbReference>
<organism evidence="2 3">
    <name type="scientific">Oceanidesulfovibrio indonesiensis</name>
    <dbReference type="NCBI Taxonomy" id="54767"/>
    <lineage>
        <taxon>Bacteria</taxon>
        <taxon>Pseudomonadati</taxon>
        <taxon>Thermodesulfobacteriota</taxon>
        <taxon>Desulfovibrionia</taxon>
        <taxon>Desulfovibrionales</taxon>
        <taxon>Desulfovibrionaceae</taxon>
        <taxon>Oceanidesulfovibrio</taxon>
    </lineage>
</organism>
<proteinExistence type="predicted"/>
<accession>A0A7M3MI47</accession>
<dbReference type="InterPro" id="IPR002645">
    <property type="entry name" value="STAS_dom"/>
</dbReference>
<sequence length="109" mass="11887">MSVKAPADFAGVLRQQAKLRCGDVGECLAHLEALTANVRASSRCTMELDMSGVNQVDSRVLSRLIGLGLTLRRGGGSLILENLQPELADLLDQMRLLDGQFEVRKTETF</sequence>
<dbReference type="SUPFAM" id="SSF52091">
    <property type="entry name" value="SpoIIaa-like"/>
    <property type="match status" value="1"/>
</dbReference>
<dbReference type="RefSeq" id="WP_144301724.1">
    <property type="nucleotide sequence ID" value="NZ_QMIE01000002.1"/>
</dbReference>